<dbReference type="NCBIfam" id="TIGR00097">
    <property type="entry name" value="HMP-P_kinase"/>
    <property type="match status" value="1"/>
</dbReference>
<organism evidence="2 3">
    <name type="scientific">Lepraria finkii</name>
    <dbReference type="NCBI Taxonomy" id="1340010"/>
    <lineage>
        <taxon>Eukaryota</taxon>
        <taxon>Fungi</taxon>
        <taxon>Dikarya</taxon>
        <taxon>Ascomycota</taxon>
        <taxon>Pezizomycotina</taxon>
        <taxon>Lecanoromycetes</taxon>
        <taxon>OSLEUM clade</taxon>
        <taxon>Lecanoromycetidae</taxon>
        <taxon>Lecanorales</taxon>
        <taxon>Lecanorineae</taxon>
        <taxon>Stereocaulaceae</taxon>
        <taxon>Lepraria</taxon>
    </lineage>
</organism>
<dbReference type="InterPro" id="IPR029056">
    <property type="entry name" value="Ribokinase-like"/>
</dbReference>
<dbReference type="Gene3D" id="3.40.1190.20">
    <property type="match status" value="1"/>
</dbReference>
<dbReference type="Pfam" id="PF08543">
    <property type="entry name" value="Phos_pyr_kin"/>
    <property type="match status" value="1"/>
</dbReference>
<evidence type="ECO:0000313" key="3">
    <source>
        <dbReference type="Proteomes" id="UP001590951"/>
    </source>
</evidence>
<dbReference type="EMBL" id="JBHFEH010000004">
    <property type="protein sequence ID" value="KAL2057721.1"/>
    <property type="molecule type" value="Genomic_DNA"/>
</dbReference>
<sequence length="323" mass="34333">MDKRRVLVIAGSDSSGGAGLEGDQKVIAAHGCYAMTATTALTAQNTQGVSAIHHVPSDFVVKQIDACIGDIGVDVVKIGMLASAETADAVADALRRHGSPTTILDPVMVSTSGAQLLPNIAVLNLRTQLLPLTTILTPNIPEARLLLKNAELEAPETKSLDDIVNIARTLQSLGPRYVLVKGGHLPLTKDGRISTKDADHHTVVDVLYDGHQALVYETDYQSSKNTHGTGCSLASAVASNIVLSTNPDLNNSIPNAVANACRYIEAGIRTGFPLGHGSGPINHFHSLGTRALPLESNLREWVYEKGGFEERMRKAWTQGRLGL</sequence>
<dbReference type="InterPro" id="IPR004399">
    <property type="entry name" value="HMP/HMP-P_kinase_dom"/>
</dbReference>
<dbReference type="PANTHER" id="PTHR20858">
    <property type="entry name" value="PHOSPHOMETHYLPYRIMIDINE KINASE"/>
    <property type="match status" value="1"/>
</dbReference>
<keyword evidence="3" id="KW-1185">Reference proteome</keyword>
<dbReference type="CDD" id="cd01169">
    <property type="entry name" value="HMPP_kinase"/>
    <property type="match status" value="1"/>
</dbReference>
<feature type="domain" description="Pyridoxamine kinase/Phosphomethylpyrimidine kinase" evidence="1">
    <location>
        <begin position="13"/>
        <end position="282"/>
    </location>
</feature>
<comment type="caution">
    <text evidence="2">The sequence shown here is derived from an EMBL/GenBank/DDBJ whole genome shotgun (WGS) entry which is preliminary data.</text>
</comment>
<evidence type="ECO:0000313" key="2">
    <source>
        <dbReference type="EMBL" id="KAL2057721.1"/>
    </source>
</evidence>
<dbReference type="InterPro" id="IPR013749">
    <property type="entry name" value="PM/HMP-P_kinase-1"/>
</dbReference>
<dbReference type="PANTHER" id="PTHR20858:SF17">
    <property type="entry name" value="HYDROXYMETHYLPYRIMIDINE_PHOSPHOMETHYLPYRIMIDINE KINASE THI20-RELATED"/>
    <property type="match status" value="1"/>
</dbReference>
<proteinExistence type="predicted"/>
<gene>
    <name evidence="2" type="ORF">ABVK25_002105</name>
</gene>
<accession>A0ABR4BLK3</accession>
<evidence type="ECO:0000259" key="1">
    <source>
        <dbReference type="Pfam" id="PF08543"/>
    </source>
</evidence>
<name>A0ABR4BLK3_9LECA</name>
<reference evidence="2 3" key="1">
    <citation type="submission" date="2024-09" db="EMBL/GenBank/DDBJ databases">
        <title>Rethinking Asexuality: The Enigmatic Case of Functional Sexual Genes in Lepraria (Stereocaulaceae).</title>
        <authorList>
            <person name="Doellman M."/>
            <person name="Sun Y."/>
            <person name="Barcenas-Pena A."/>
            <person name="Lumbsch H.T."/>
            <person name="Grewe F."/>
        </authorList>
    </citation>
    <scope>NUCLEOTIDE SEQUENCE [LARGE SCALE GENOMIC DNA]</scope>
    <source>
        <strain evidence="2 3">Grewe 0041</strain>
    </source>
</reference>
<dbReference type="SUPFAM" id="SSF53613">
    <property type="entry name" value="Ribokinase-like"/>
    <property type="match status" value="1"/>
</dbReference>
<protein>
    <recommendedName>
        <fullName evidence="1">Pyridoxamine kinase/Phosphomethylpyrimidine kinase domain-containing protein</fullName>
    </recommendedName>
</protein>
<dbReference type="Proteomes" id="UP001590951">
    <property type="component" value="Unassembled WGS sequence"/>
</dbReference>